<name>A0A975PG01_9BACT</name>
<dbReference type="Proteomes" id="UP000676169">
    <property type="component" value="Chromosome"/>
</dbReference>
<dbReference type="Pfam" id="PF10022">
    <property type="entry name" value="DUF2264"/>
    <property type="match status" value="1"/>
</dbReference>
<dbReference type="PANTHER" id="PTHR35339:SF3">
    <property type="entry name" value="DUF2264 DOMAIN-CONTAINING PROTEIN"/>
    <property type="match status" value="1"/>
</dbReference>
<evidence type="ECO:0000313" key="3">
    <source>
        <dbReference type="EMBL" id="QUE52343.1"/>
    </source>
</evidence>
<keyword evidence="4" id="KW-1185">Reference proteome</keyword>
<feature type="domain" description="DUF2264" evidence="2">
    <location>
        <begin position="27"/>
        <end position="382"/>
    </location>
</feature>
<sequence length="405" mass="44853">MRRPLLFLLFFPLITPLRAQQTGPQDRIYTVKALDRIARPVLSALAAGELKKALPLGPGEEDRRKFTHLEAFGRTMVGIAPWLALGPDNTPEGKLRADYIAMSRKALINATDSASPDHLDFTTPSQPLVDTAFLALALLRAPDQLWKPLTPAQQANVIAALKETRKIKPGESNWLLFSASVEAAIWHFTGECEMRPITYALEKHQQWYLGDGTYGDGPQFHWDYYNSYVIQPALIAVLEVCKEKSDPNAKLLPATIGRAQRYAEVQERMVSPEGTYPVIGRSSSYRFGAFQVLSLMALRHELPKEVSPAAARGALTAVIRRTLEAPGTFDAKGWLRAGAVGYQPGIRDGYVSTGSLYMCTAGLLHLGLPANDPFWTAPAEPWTQKRIWAGQDIPGDHHYADPKER</sequence>
<dbReference type="AlphaFoldDB" id="A0A975PG01"/>
<evidence type="ECO:0000313" key="4">
    <source>
        <dbReference type="Proteomes" id="UP000676169"/>
    </source>
</evidence>
<evidence type="ECO:0000256" key="1">
    <source>
        <dbReference type="SAM" id="SignalP"/>
    </source>
</evidence>
<reference evidence="3" key="1">
    <citation type="submission" date="2021-04" db="EMBL/GenBank/DDBJ databases">
        <title>Luteolibacter sp. 32A isolated from the skin of an Anderson's salamander (Ambystoma andersonii).</title>
        <authorList>
            <person name="Spergser J."/>
            <person name="Busse H.-J."/>
        </authorList>
    </citation>
    <scope>NUCLEOTIDE SEQUENCE</scope>
    <source>
        <strain evidence="3">32A</strain>
    </source>
</reference>
<keyword evidence="1" id="KW-0732">Signal</keyword>
<proteinExistence type="predicted"/>
<dbReference type="InterPro" id="IPR016624">
    <property type="entry name" value="UCP014753"/>
</dbReference>
<dbReference type="RefSeq" id="WP_211633231.1">
    <property type="nucleotide sequence ID" value="NZ_CP073100.1"/>
</dbReference>
<dbReference type="PANTHER" id="PTHR35339">
    <property type="entry name" value="LINALOOL DEHYDRATASE_ISOMERASE DOMAIN-CONTAINING PROTEIN"/>
    <property type="match status" value="1"/>
</dbReference>
<gene>
    <name evidence="3" type="ORF">KBB96_05490</name>
</gene>
<feature type="chain" id="PRO_5036687706" evidence="1">
    <location>
        <begin position="20"/>
        <end position="405"/>
    </location>
</feature>
<accession>A0A975PG01</accession>
<organism evidence="3 4">
    <name type="scientific">Luteolibacter ambystomatis</name>
    <dbReference type="NCBI Taxonomy" id="2824561"/>
    <lineage>
        <taxon>Bacteria</taxon>
        <taxon>Pseudomonadati</taxon>
        <taxon>Verrucomicrobiota</taxon>
        <taxon>Verrucomicrobiia</taxon>
        <taxon>Verrucomicrobiales</taxon>
        <taxon>Verrucomicrobiaceae</taxon>
        <taxon>Luteolibacter</taxon>
    </lineage>
</organism>
<evidence type="ECO:0000259" key="2">
    <source>
        <dbReference type="Pfam" id="PF10022"/>
    </source>
</evidence>
<feature type="signal peptide" evidence="1">
    <location>
        <begin position="1"/>
        <end position="19"/>
    </location>
</feature>
<dbReference type="InterPro" id="IPR049349">
    <property type="entry name" value="DUF2264_N"/>
</dbReference>
<dbReference type="KEGG" id="lamb:KBB96_05490"/>
<dbReference type="EMBL" id="CP073100">
    <property type="protein sequence ID" value="QUE52343.1"/>
    <property type="molecule type" value="Genomic_DNA"/>
</dbReference>
<dbReference type="PIRSF" id="PIRSF014753">
    <property type="entry name" value="UCP014753"/>
    <property type="match status" value="1"/>
</dbReference>
<protein>
    <submittedName>
        <fullName evidence="3">DUF2264 domain-containing protein</fullName>
    </submittedName>
</protein>